<name>A0A7R8UP69_HERIL</name>
<dbReference type="Proteomes" id="UP000594454">
    <property type="component" value="Chromosome 3"/>
</dbReference>
<dbReference type="OMA" id="FDLIYCM"/>
<evidence type="ECO:0000256" key="2">
    <source>
        <dbReference type="ARBA" id="ARBA00023180"/>
    </source>
</evidence>
<dbReference type="EMBL" id="LR899011">
    <property type="protein sequence ID" value="CAD7084354.1"/>
    <property type="molecule type" value="Genomic_DNA"/>
</dbReference>
<dbReference type="GO" id="GO:0016671">
    <property type="term" value="F:oxidoreductase activity, acting on a sulfur group of donors, disulfide as acceptor"/>
    <property type="evidence" value="ECO:0007669"/>
    <property type="project" value="InterPro"/>
</dbReference>
<sequence>MGFSVSTVSLVLLLPLAMVTGQVPEESQNAVEKLQVQVYYETKCPDSMSFLRNQLQPSMREKNRMQYTDLELIPFGKAIVWRDATTKKLHVQCQHGEPECVDNALHACILETSDFEVAFDVIVCLMGSYTTELQKCSEKYNLNLDPVNECVANRSTAEILEKYGRQTAEIDLTFVPSIALNGKFDYSEQNHLLYRFDAKFCNAYEIKHGKKLENCH</sequence>
<feature type="chain" id="PRO_5030532289" description="Gamma-interferon-inducible lysosomal thiol reductase" evidence="3">
    <location>
        <begin position="22"/>
        <end position="216"/>
    </location>
</feature>
<feature type="signal peptide" evidence="3">
    <location>
        <begin position="1"/>
        <end position="21"/>
    </location>
</feature>
<dbReference type="Gene3D" id="3.40.30.10">
    <property type="entry name" value="Glutaredoxin"/>
    <property type="match status" value="1"/>
</dbReference>
<evidence type="ECO:0000313" key="5">
    <source>
        <dbReference type="Proteomes" id="UP000594454"/>
    </source>
</evidence>
<dbReference type="InParanoid" id="A0A7R8UP69"/>
<evidence type="ECO:0008006" key="6">
    <source>
        <dbReference type="Google" id="ProtNLM"/>
    </source>
</evidence>
<evidence type="ECO:0000313" key="4">
    <source>
        <dbReference type="EMBL" id="CAD7084354.1"/>
    </source>
</evidence>
<dbReference type="Pfam" id="PF03227">
    <property type="entry name" value="GILT"/>
    <property type="match status" value="1"/>
</dbReference>
<dbReference type="PANTHER" id="PTHR13234">
    <property type="entry name" value="GAMMA-INTERFERON INDUCIBLE LYSOSOMAL THIOL REDUCTASE GILT"/>
    <property type="match status" value="1"/>
</dbReference>
<organism evidence="4 5">
    <name type="scientific">Hermetia illucens</name>
    <name type="common">Black soldier fly</name>
    <dbReference type="NCBI Taxonomy" id="343691"/>
    <lineage>
        <taxon>Eukaryota</taxon>
        <taxon>Metazoa</taxon>
        <taxon>Ecdysozoa</taxon>
        <taxon>Arthropoda</taxon>
        <taxon>Hexapoda</taxon>
        <taxon>Insecta</taxon>
        <taxon>Pterygota</taxon>
        <taxon>Neoptera</taxon>
        <taxon>Endopterygota</taxon>
        <taxon>Diptera</taxon>
        <taxon>Brachycera</taxon>
        <taxon>Stratiomyomorpha</taxon>
        <taxon>Stratiomyidae</taxon>
        <taxon>Hermetiinae</taxon>
        <taxon>Hermetia</taxon>
    </lineage>
</organism>
<dbReference type="OrthoDB" id="958254at2759"/>
<evidence type="ECO:0000256" key="1">
    <source>
        <dbReference type="ARBA" id="ARBA00005679"/>
    </source>
</evidence>
<keyword evidence="5" id="KW-1185">Reference proteome</keyword>
<protein>
    <recommendedName>
        <fullName evidence="6">Gamma-interferon-inducible lysosomal thiol reductase</fullName>
    </recommendedName>
</protein>
<keyword evidence="2" id="KW-0325">Glycoprotein</keyword>
<keyword evidence="3" id="KW-0732">Signal</keyword>
<comment type="similarity">
    <text evidence="1">Belongs to the GILT family.</text>
</comment>
<reference evidence="4 5" key="1">
    <citation type="submission" date="2020-11" db="EMBL/GenBank/DDBJ databases">
        <authorList>
            <person name="Wallbank WR R."/>
            <person name="Pardo Diaz C."/>
            <person name="Kozak K."/>
            <person name="Martin S."/>
            <person name="Jiggins C."/>
            <person name="Moest M."/>
            <person name="Warren A I."/>
            <person name="Generalovic N T."/>
            <person name="Byers J.R.P. K."/>
            <person name="Montejo-Kovacevich G."/>
            <person name="Yen C E."/>
        </authorList>
    </citation>
    <scope>NUCLEOTIDE SEQUENCE [LARGE SCALE GENOMIC DNA]</scope>
</reference>
<dbReference type="PANTHER" id="PTHR13234:SF73">
    <property type="entry name" value="GILT-LIKE PROTEIN 2-RELATED"/>
    <property type="match status" value="1"/>
</dbReference>
<accession>A0A7R8UP69</accession>
<evidence type="ECO:0000256" key="3">
    <source>
        <dbReference type="SAM" id="SignalP"/>
    </source>
</evidence>
<proteinExistence type="inferred from homology"/>
<dbReference type="InterPro" id="IPR004911">
    <property type="entry name" value="Interferon-induced_GILT"/>
</dbReference>
<gene>
    <name evidence="4" type="ORF">HERILL_LOCUS7251</name>
</gene>
<dbReference type="AlphaFoldDB" id="A0A7R8UP69"/>